<accession>A0ABQ9Y0K9</accession>
<proteinExistence type="predicted"/>
<keyword evidence="3" id="KW-1185">Reference proteome</keyword>
<feature type="region of interest" description="Disordered" evidence="1">
    <location>
        <begin position="2314"/>
        <end position="2339"/>
    </location>
</feature>
<feature type="compositionally biased region" description="Polar residues" evidence="1">
    <location>
        <begin position="2105"/>
        <end position="2114"/>
    </location>
</feature>
<protein>
    <submittedName>
        <fullName evidence="2">Uncharacterized protein</fullName>
    </submittedName>
</protein>
<reference evidence="2 3" key="1">
    <citation type="journal article" date="2022" name="bioRxiv">
        <title>Genomics of Preaxostyla Flagellates Illuminates Evolutionary Transitions and the Path Towards Mitochondrial Loss.</title>
        <authorList>
            <person name="Novak L.V.F."/>
            <person name="Treitli S.C."/>
            <person name="Pyrih J."/>
            <person name="Halakuc P."/>
            <person name="Pipaliya S.V."/>
            <person name="Vacek V."/>
            <person name="Brzon O."/>
            <person name="Soukal P."/>
            <person name="Eme L."/>
            <person name="Dacks J.B."/>
            <person name="Karnkowska A."/>
            <person name="Elias M."/>
            <person name="Hampl V."/>
        </authorList>
    </citation>
    <scope>NUCLEOTIDE SEQUENCE [LARGE SCALE GENOMIC DNA]</scope>
    <source>
        <strain evidence="2">NAU3</strain>
        <tissue evidence="2">Gut</tissue>
    </source>
</reference>
<organism evidence="2 3">
    <name type="scientific">Blattamonas nauphoetae</name>
    <dbReference type="NCBI Taxonomy" id="2049346"/>
    <lineage>
        <taxon>Eukaryota</taxon>
        <taxon>Metamonada</taxon>
        <taxon>Preaxostyla</taxon>
        <taxon>Oxymonadida</taxon>
        <taxon>Blattamonas</taxon>
    </lineage>
</organism>
<dbReference type="Proteomes" id="UP001281761">
    <property type="component" value="Unassembled WGS sequence"/>
</dbReference>
<name>A0ABQ9Y0K9_9EUKA</name>
<feature type="region of interest" description="Disordered" evidence="1">
    <location>
        <begin position="95"/>
        <end position="132"/>
    </location>
</feature>
<feature type="region of interest" description="Disordered" evidence="1">
    <location>
        <begin position="2099"/>
        <end position="2126"/>
    </location>
</feature>
<evidence type="ECO:0000256" key="1">
    <source>
        <dbReference type="SAM" id="MobiDB-lite"/>
    </source>
</evidence>
<gene>
    <name evidence="2" type="ORF">BLNAU_7813</name>
</gene>
<dbReference type="EMBL" id="JARBJD010000048">
    <property type="protein sequence ID" value="KAK2957219.1"/>
    <property type="molecule type" value="Genomic_DNA"/>
</dbReference>
<comment type="caution">
    <text evidence="2">The sequence shown here is derived from an EMBL/GenBank/DDBJ whole genome shotgun (WGS) entry which is preliminary data.</text>
</comment>
<sequence length="2534" mass="288341">MSENRPPLTDQQIEEIIKPHIHELYEINKLKVSFELEQKEKDEEYYEAETRWVQLCQPILDRDVSEIRIYKEVSKHQQLIIQNQNQAIIHEQREKEALEEKAKHEQREKEALEEKARREQREKEETIEKQKLDQRKQANEDIIKAQSQTIYLIKPVFQQYSPGWKTRLSDHIKDFLLLKDGHILFSKSWLKNERYILSAPLIFRPSYNIILHPVLKFIDRYFATNQRPSHPGGIFYITGDQGIGKTSLMLILMSSLSDRSLNFHYRKGIKGEKNPQDFKHVIGTDGEVIFSEYESGDDRYNLLSIHIHDDSPPPEDIKDNHLYIIFTSPDQNRLPILDQKSSSPSGQKQLLRPSLKKGQICHIFRLPTFSLAEDAVVMVACTPTVPFSLISPEDMELRKEEQKILLFIEKDKVERARQLSKPSIDVATPSQQEFAKTLLKAIAKFEADSSARLNGFSNIFITHLLTGTKGHRFHNSINAFLNDVFTMRTRSISPPDEDATPSTPRRLNWESAIKTLTAKIEKIDKTPEGIHTIQRISQLQDTPESIETLVKDHLGRQTDFDPFSRSLCRTIMEFRDLQTDKDRVLAIIDWLMDRLIDHSEIDKTQTLYIKQLIHALVLSELNEIESKINTERNQTEEPEESEALFNLAMSFTPPPPDLRPDIESLSDTIKNTALTDQRISTDSLTPQLETLKKHFDEPDIVEVANRLNVRDEVEEISKLVGLDDKEKRTRLFDKLIDMITTPPLYNSHKHVLHSLFVLPTADERDADTRLRNSLAYLHAESTEPKPAQLLFIVQELVQYLRFSQTDTNPPSSATSNLGFSKTKMARVACDLLTTIVDPKYETVDARLESVTKEIEVIRDRLSSVLLMDRFFFIARNMNILVTPHSILKGLSERPEEPPANLIVEREQVFRRNMRDTGLSKWVAEATKTLLDLMTTPGIVRKTNNEGSTTSETTLEERVMDTVTTSILANLNKIIDEFFDIQKFRKNKVVEPQWLAIIRSMMNTILFLIDAGMSRKCIMEQCGSLSKLLTVVYTTSNRHLRRVEKSGKPCPDLVKRVAKLEIVPAVRDDDVDEGDDEDSPTRKMQLGERVVDTVTSSILTNVNEIIKEFFTAHKDENDKVDKTKWIAIVRSMMNMILYLIDAGISRHEIMSHCERLGELLDAVYVTHNSHFQRNAEYFIYRAVLDDDEIDTDYVNDLNIFSTYFSAKECRPTNGRDSEGTKPDLNVMSLRTLELPRTLQIGSTSQNRLEQMSIALFARNLLWFLEMEEDLPFDETFYAKQFFTEFMEEWNPGEVVHRSFVDFMNMTGLLSQQNFGLKREEFLERMPNEEAALESGTITLRKMGDSLSVLSPRTFVTLSNDVVQIPPDFLARYHTMDDEHQPFNQFMNKQFGVYLLLWASTELLFEAAEGAASHDSETEKTASSLNVARSSIFGPSPRWLTSTDARTNRGLSFLWDGVLKSEKIKELAEVADSNHSQMMSFNTERILFENALNAAWDDMTALVPVLPDYKKENGPRTHLSAVYSLMGMKTKAAIKRMRSQISFVSVSPFVELITQSEAISAIARMSMPMEYKRFRKHQTAKRIDNLPDCLEMPQVFISFLLGFPTPINLNSVNTSIHNELVHSNEEKHFSSYSPVLETKTKTIGSMPMLAFPKLSNRSVHGSTHPQTLSETKRGETDFFAEDLQDLRGEKLAGLDALIVSRGCDGTHETIFMPIHATKRIARSEMEDGILLIQKLLFQVMCHLEPSERIVALFNSPTKPKRRDCRSQKEATFPSQTGILGFRLVSSFLKFEENALKHMPSILRHRDHPLVTTRTSPHSTMTTRDITDTLLANVGHYPPFSTEFDPWTTSLPPVSNPTDHCLTLPFRWNGLHELIQKSSTDGSTCDANSPQFTEEDKTAKDWFDRMIRVTMQELNRIGVSPADLGEAETERVIAFSSFVLCTAISCRRNELLDSSSVPTTSANDTRFVKLVQSIVGPLDSETLECLLPTVNEQPSPTIDSIRNERFRSLDKLCRHPCIEARLHTVTRVMSNHAMNRIRNPAQEYLSVLQSEKDGGEFRVPARNTLSAILHCGTVLLDNISPLPDIDTSPTLDHVLPLLTSSPLPPNQTAPQLSTHPSHSPIVSEPPPRSKPLRIPLHSFVLAKYGFSDSIPALFKLTQDQVNEEVTDVTPAPLSRWHPRRVVIDPSLFPQHIPQVESLSLFTSFIHRLFDNAFIAVTTSLSTEIADLPLDEPFLLSQIRKIEGVQPNPTLLFMKSGRDFFTSPNASCLNGVDTTTKSLPFPITFSTGYKETDLREEMKQVFEPLTRLLPDNFPTGRPSLVHVDTEGKQKQNKTSSSTKEAEDRARGIVDSVILRMGATSRTPLFVFVVDEDLADHSSLPMSLHSSDGSVGCGMMRQRSLADVLWILFLTRISREVMALPLNTSIGSSDLSNFVIPFLYNSLVDAKLLQRGFYESSVHSVLNTLISQTVNHHLDDPDMIPSVGLELLVSAYPHLTDETQILLLSRLLMACPSHQNGRLRLDVLVNHPSPEIGLVALIR</sequence>
<dbReference type="CDD" id="cd22249">
    <property type="entry name" value="UDM1_RNF168_RNF169-like"/>
    <property type="match status" value="1"/>
</dbReference>
<evidence type="ECO:0000313" key="2">
    <source>
        <dbReference type="EMBL" id="KAK2957219.1"/>
    </source>
</evidence>
<evidence type="ECO:0000313" key="3">
    <source>
        <dbReference type="Proteomes" id="UP001281761"/>
    </source>
</evidence>